<evidence type="ECO:0000313" key="2">
    <source>
        <dbReference type="EMBL" id="KAJ6263841.1"/>
    </source>
</evidence>
<feature type="region of interest" description="Disordered" evidence="1">
    <location>
        <begin position="829"/>
        <end position="849"/>
    </location>
</feature>
<organism evidence="2 3">
    <name type="scientific">Drechslerella dactyloides</name>
    <name type="common">Nematode-trapping fungus</name>
    <name type="synonym">Arthrobotrys dactyloides</name>
    <dbReference type="NCBI Taxonomy" id="74499"/>
    <lineage>
        <taxon>Eukaryota</taxon>
        <taxon>Fungi</taxon>
        <taxon>Dikarya</taxon>
        <taxon>Ascomycota</taxon>
        <taxon>Pezizomycotina</taxon>
        <taxon>Orbiliomycetes</taxon>
        <taxon>Orbiliales</taxon>
        <taxon>Orbiliaceae</taxon>
        <taxon>Drechslerella</taxon>
    </lineage>
</organism>
<dbReference type="EMBL" id="JAQGDS010000002">
    <property type="protein sequence ID" value="KAJ6263841.1"/>
    <property type="molecule type" value="Genomic_DNA"/>
</dbReference>
<dbReference type="Proteomes" id="UP001221413">
    <property type="component" value="Unassembled WGS sequence"/>
</dbReference>
<comment type="caution">
    <text evidence="2">The sequence shown here is derived from an EMBL/GenBank/DDBJ whole genome shotgun (WGS) entry which is preliminary data.</text>
</comment>
<feature type="compositionally biased region" description="Polar residues" evidence="1">
    <location>
        <begin position="484"/>
        <end position="493"/>
    </location>
</feature>
<feature type="region of interest" description="Disordered" evidence="1">
    <location>
        <begin position="383"/>
        <end position="503"/>
    </location>
</feature>
<reference evidence="2" key="1">
    <citation type="submission" date="2023-01" db="EMBL/GenBank/DDBJ databases">
        <title>The chitinases involved in constricting ring structure development in the nematode-trapping fungus Drechslerella dactyloides.</title>
        <authorList>
            <person name="Wang R."/>
            <person name="Zhang L."/>
            <person name="Tang P."/>
            <person name="Li S."/>
            <person name="Liang L."/>
        </authorList>
    </citation>
    <scope>NUCLEOTIDE SEQUENCE</scope>
    <source>
        <strain evidence="2">YMF1.00031</strain>
    </source>
</reference>
<keyword evidence="3" id="KW-1185">Reference proteome</keyword>
<name>A0AAD6J4C9_DREDA</name>
<accession>A0AAD6J4C9</accession>
<feature type="compositionally biased region" description="Acidic residues" evidence="1">
    <location>
        <begin position="630"/>
        <end position="643"/>
    </location>
</feature>
<feature type="region of interest" description="Disordered" evidence="1">
    <location>
        <begin position="1136"/>
        <end position="1187"/>
    </location>
</feature>
<gene>
    <name evidence="2" type="ORF">Dda_2413</name>
</gene>
<feature type="compositionally biased region" description="Acidic residues" evidence="1">
    <location>
        <begin position="403"/>
        <end position="418"/>
    </location>
</feature>
<evidence type="ECO:0000256" key="1">
    <source>
        <dbReference type="SAM" id="MobiDB-lite"/>
    </source>
</evidence>
<evidence type="ECO:0000313" key="3">
    <source>
        <dbReference type="Proteomes" id="UP001221413"/>
    </source>
</evidence>
<sequence length="1187" mass="135429">MTQRMGDEPSVRRKPLRWRGKAPHYRRGKKWCEPSRILALVLSFERSRKYRLKATPLESWPLDSTVSLMRIEKATLKSCEEISNDPKQLPNLLWEDLREPRENHPATVARSDAQYAWTRVPMSKQTAPGGYERQVLPMDLTLSASRGTGDLDGYESTSEHIEDIEQDDLSPGQRVLAEMLQSAGGKPGIYNLGRPPRLSPLAPHIVPIQEDTATVINSRNTHVHQIWSPWFLVRHWRHHVSLRLASVCWKPIFLQNNSMVPSEHALCVPKSLLPAVASMNVVVAFAATAHFEALLYALRTAATTESQQRYGGRNHSLSPPRNTGEGRYLRTLLNLRTLERHRSMAKSVLEPIRMAQRGSDFLLYRYRFGYRWGTRIWRLSQCSRKTEEMEDNEEREGGPEKEWETEDEEDATTDIMEPEETRSIGVLPPDPHPRSTPDPKSESSGASINTQRQQGSGHQTGEEPATTISSVRPMSERRRARFNDQAQYRQIPNRNVEFEEPSDDEETLEVAPWIPVLQQRLWPKSSSSRKRKGKDRMSAARCVSLAWKEKLEAWEELEALRTSDFLTNNDKYFQSKLRCAEEQEELWHSCDGFKRWLWPWRLVGEGIKLDPEANPYGEGPSTIYFPPAEFLDEGDESDSEESDSPITGCPTPGPSSQSPPAMRPPDLIVVTDFDHDHDGIQILILPEPTRSLTSMDTSIVIPCNTNSIKTFAILAIELSRTTAAVSSCEENYANRLWRGRAIKLRKLIDKVVTVIPDDSTTMSEYATLLGEFGSSEIVRFIALALWRLVGRLRIAEQRVTLLESALERTGCELGSIIQRQHQQVVRELQAHANARDSSEDRDFSEHQQARRQELRKMLEGIDGYYQFLAEVKSVLDNKPAEDESDLDTVLNDLLQMIAPYATTRPAELWRPGCSPAAYAPGVPHSISKEKALKPAAPLIGVADVSIELEIPKKLYYRPASVLAFETQLDSLAVFGALKHQRRQYLRISSLIDPPPACLLTRRLQQVWAPEVRMNTFDPGRTLESNQFGVFSWRHPRKSLAPLENIYLPLGISCFQGKAEMSYHEPIVIREQWLAPVYKTYGLFYNSTIPELLIEPVMRCEYRLNPKKVEPLPSNEWYRWPPAKSWYMARKGANKRKDRWVNDGQEQDGQKTQDKSNNSTGEDTRNSSYNGFWDHTELAGVNTQAQRQ</sequence>
<feature type="compositionally biased region" description="Polar residues" evidence="1">
    <location>
        <begin position="442"/>
        <end position="459"/>
    </location>
</feature>
<dbReference type="AlphaFoldDB" id="A0AAD6J4C9"/>
<feature type="compositionally biased region" description="Basic and acidic residues" evidence="1">
    <location>
        <begin position="833"/>
        <end position="849"/>
    </location>
</feature>
<feature type="compositionally biased region" description="Basic and acidic residues" evidence="1">
    <location>
        <begin position="431"/>
        <end position="441"/>
    </location>
</feature>
<proteinExistence type="predicted"/>
<feature type="region of interest" description="Disordered" evidence="1">
    <location>
        <begin position="625"/>
        <end position="664"/>
    </location>
</feature>
<protein>
    <submittedName>
        <fullName evidence="2">Uncharacterized protein</fullName>
    </submittedName>
</protein>
<feature type="compositionally biased region" description="Polar residues" evidence="1">
    <location>
        <begin position="1154"/>
        <end position="1169"/>
    </location>
</feature>